<comment type="caution">
    <text evidence="1">The sequence shown here is derived from an EMBL/GenBank/DDBJ whole genome shotgun (WGS) entry which is preliminary data.</text>
</comment>
<protein>
    <submittedName>
        <fullName evidence="1">Uncharacterized protein</fullName>
    </submittedName>
</protein>
<dbReference type="Proteomes" id="UP000265798">
    <property type="component" value="Unassembled WGS sequence"/>
</dbReference>
<sequence length="62" mass="7302">MKEYPSFYYILFLECLNAQGRSLTFELFIRPVLLCEQSFSIRSEAYAFGNQGKNALVFRMYS</sequence>
<name>A0A396Z696_9LEPT</name>
<dbReference type="AlphaFoldDB" id="A0A396Z696"/>
<dbReference type="EMBL" id="QHCT01000004">
    <property type="protein sequence ID" value="RHX89216.1"/>
    <property type="molecule type" value="Genomic_DNA"/>
</dbReference>
<organism evidence="1 2">
    <name type="scientific">Leptospira stimsonii</name>
    <dbReference type="NCBI Taxonomy" id="2202203"/>
    <lineage>
        <taxon>Bacteria</taxon>
        <taxon>Pseudomonadati</taxon>
        <taxon>Spirochaetota</taxon>
        <taxon>Spirochaetia</taxon>
        <taxon>Leptospirales</taxon>
        <taxon>Leptospiraceae</taxon>
        <taxon>Leptospira</taxon>
    </lineage>
</organism>
<proteinExistence type="predicted"/>
<reference evidence="2" key="1">
    <citation type="submission" date="2018-05" db="EMBL/GenBank/DDBJ databases">
        <title>Leptospira yasudae sp. nov. and Leptospira stimsonii sp. nov., two pathogenic species of the genus Leptospira isolated from environmental sources.</title>
        <authorList>
            <person name="Casanovas-Massana A."/>
            <person name="Hamond C."/>
            <person name="Santos L.A."/>
            <person name="Hacker K.P."/>
            <person name="Balassiano I."/>
            <person name="Medeiros M.A."/>
            <person name="Reis M.G."/>
            <person name="Ko A.I."/>
            <person name="Wunder E.A."/>
        </authorList>
    </citation>
    <scope>NUCLEOTIDE SEQUENCE [LARGE SCALE GENOMIC DNA]</scope>
    <source>
        <strain evidence="2">Yale</strain>
    </source>
</reference>
<gene>
    <name evidence="1" type="ORF">DLM75_15335</name>
</gene>
<evidence type="ECO:0000313" key="2">
    <source>
        <dbReference type="Proteomes" id="UP000265798"/>
    </source>
</evidence>
<accession>A0A396Z696</accession>
<evidence type="ECO:0000313" key="1">
    <source>
        <dbReference type="EMBL" id="RHX89216.1"/>
    </source>
</evidence>